<feature type="region of interest" description="Disordered" evidence="1">
    <location>
        <begin position="178"/>
        <end position="199"/>
    </location>
</feature>
<dbReference type="Proteomes" id="UP000663879">
    <property type="component" value="Unassembled WGS sequence"/>
</dbReference>
<comment type="caution">
    <text evidence="2">The sequence shown here is derived from an EMBL/GenBank/DDBJ whole genome shotgun (WGS) entry which is preliminary data.</text>
</comment>
<feature type="compositionally biased region" description="Acidic residues" evidence="1">
    <location>
        <begin position="29"/>
        <end position="45"/>
    </location>
</feature>
<reference evidence="2" key="1">
    <citation type="submission" date="2021-02" db="EMBL/GenBank/DDBJ databases">
        <authorList>
            <person name="Nowell W R."/>
        </authorList>
    </citation>
    <scope>NUCLEOTIDE SEQUENCE</scope>
    <source>
        <strain evidence="2">Ploen Becks lab</strain>
    </source>
</reference>
<evidence type="ECO:0000313" key="2">
    <source>
        <dbReference type="EMBL" id="CAF1148137.1"/>
    </source>
</evidence>
<feature type="region of interest" description="Disordered" evidence="1">
    <location>
        <begin position="20"/>
        <end position="45"/>
    </location>
</feature>
<evidence type="ECO:0000256" key="1">
    <source>
        <dbReference type="SAM" id="MobiDB-lite"/>
    </source>
</evidence>
<feature type="compositionally biased region" description="Basic and acidic residues" evidence="1">
    <location>
        <begin position="189"/>
        <end position="199"/>
    </location>
</feature>
<proteinExistence type="predicted"/>
<evidence type="ECO:0000313" key="3">
    <source>
        <dbReference type="Proteomes" id="UP000663879"/>
    </source>
</evidence>
<dbReference type="EMBL" id="CAJNOC010011459">
    <property type="protein sequence ID" value="CAF1148137.1"/>
    <property type="molecule type" value="Genomic_DNA"/>
</dbReference>
<sequence>MSENTEKEISAFVYLQNSISSQVEKSNESGDEEDNLYYDDDSDDENETCFNDNNIINKKKTIKELSPFNSHFIKIKEDVLNKIQTSNVSYDNIFYNHKYVDYLYDQFLPYAFKWSGFVFRNLVTEKTISRLTNGTIEKYFSTRKKLFKFYKEPAYYVNKTASDAYGHAIRSVFCESSNDEYSSSDETEDKQLKQEDKYESTDKWGKKPIKNKTIKNKKVEGYYNQAKAFDYKKNILSFSPEKLTTNSTESKIIDEPNITVIKLDEIDEDILDRVADVNTNSCSNSLKRKNQEGLILINKKLKSNSDLVVQNIKISTESLSALSGNDMINDD</sequence>
<feature type="non-terminal residue" evidence="2">
    <location>
        <position position="331"/>
    </location>
</feature>
<organism evidence="2 3">
    <name type="scientific">Brachionus calyciflorus</name>
    <dbReference type="NCBI Taxonomy" id="104777"/>
    <lineage>
        <taxon>Eukaryota</taxon>
        <taxon>Metazoa</taxon>
        <taxon>Spiralia</taxon>
        <taxon>Gnathifera</taxon>
        <taxon>Rotifera</taxon>
        <taxon>Eurotatoria</taxon>
        <taxon>Monogononta</taxon>
        <taxon>Pseudotrocha</taxon>
        <taxon>Ploima</taxon>
        <taxon>Brachionidae</taxon>
        <taxon>Brachionus</taxon>
    </lineage>
</organism>
<protein>
    <submittedName>
        <fullName evidence="2">Uncharacterized protein</fullName>
    </submittedName>
</protein>
<dbReference type="AlphaFoldDB" id="A0A814SGX9"/>
<accession>A0A814SGX9</accession>
<keyword evidence="3" id="KW-1185">Reference proteome</keyword>
<gene>
    <name evidence="2" type="ORF">OXX778_LOCUS23178</name>
</gene>
<name>A0A814SGX9_9BILA</name>